<accession>A0A913YGJ3</accession>
<evidence type="ECO:0000313" key="2">
    <source>
        <dbReference type="Proteomes" id="UP000887567"/>
    </source>
</evidence>
<evidence type="ECO:0000313" key="1">
    <source>
        <dbReference type="EnsemblMetazoa" id="XP_028513627.1"/>
    </source>
</evidence>
<dbReference type="Pfam" id="PF05380">
    <property type="entry name" value="Peptidase_A17"/>
    <property type="match status" value="1"/>
</dbReference>
<organism evidence="1 2">
    <name type="scientific">Exaiptasia diaphana</name>
    <name type="common">Tropical sea anemone</name>
    <name type="synonym">Aiptasia pulchella</name>
    <dbReference type="NCBI Taxonomy" id="2652724"/>
    <lineage>
        <taxon>Eukaryota</taxon>
        <taxon>Metazoa</taxon>
        <taxon>Cnidaria</taxon>
        <taxon>Anthozoa</taxon>
        <taxon>Hexacorallia</taxon>
        <taxon>Actiniaria</taxon>
        <taxon>Aiptasiidae</taxon>
        <taxon>Exaiptasia</taxon>
    </lineage>
</organism>
<name>A0A913YGJ3_EXADI</name>
<dbReference type="AlphaFoldDB" id="A0A913YGJ3"/>
<protein>
    <submittedName>
        <fullName evidence="1">Uncharacterized protein</fullName>
    </submittedName>
</protein>
<keyword evidence="2" id="KW-1185">Reference proteome</keyword>
<sequence length="320" mass="36413">MSPTLVQGKEIYRDACDENKSWNATVSDDIVVRWSKWTSNLCNVKVPRSIPQGVNNITGVHLNLFGDASKTVCSTVAIAVIEHSTGVFKGMLTSKSTILKQNTTIPRLELISGHMAANMAKNINTALQRWPIKSITIWMDSMTGLYRICNPGKLWKVFVSNRVRATKITNDLKINWKYCPLNINLADLGSRGASLNKMETGQWFEVPDWLLDKDEWPSQPKLESSTSICEESSPTKQAVLLAVKREPDEWENTLEKYTYWKTMRITAWALRFLNNCRAKTTRGKDIMPLTTKEINRAEVHWVRKVQADVSRDSRLDHSGR</sequence>
<dbReference type="KEGG" id="epa:114574649"/>
<dbReference type="GeneID" id="114574649"/>
<dbReference type="Proteomes" id="UP000887567">
    <property type="component" value="Unplaced"/>
</dbReference>
<proteinExistence type="predicted"/>
<dbReference type="OMA" id="PDEWENT"/>
<dbReference type="InterPro" id="IPR008042">
    <property type="entry name" value="Retrotrans_Pao"/>
</dbReference>
<dbReference type="RefSeq" id="XP_028513627.1">
    <property type="nucleotide sequence ID" value="XM_028657826.1"/>
</dbReference>
<reference evidence="1" key="1">
    <citation type="submission" date="2022-11" db="UniProtKB">
        <authorList>
            <consortium name="EnsemblMetazoa"/>
        </authorList>
    </citation>
    <scope>IDENTIFICATION</scope>
</reference>
<dbReference type="OrthoDB" id="5978662at2759"/>
<dbReference type="EnsemblMetazoa" id="XM_028657826.1">
    <property type="protein sequence ID" value="XP_028513627.1"/>
    <property type="gene ID" value="LOC114574649"/>
</dbReference>
<dbReference type="PANTHER" id="PTHR47331">
    <property type="entry name" value="PHD-TYPE DOMAIN-CONTAINING PROTEIN"/>
    <property type="match status" value="1"/>
</dbReference>